<feature type="coiled-coil region" evidence="1">
    <location>
        <begin position="249"/>
        <end position="276"/>
    </location>
</feature>
<name>A0A4R2M5N3_RUBGE</name>
<dbReference type="GeneID" id="99683503"/>
<dbReference type="OrthoDB" id="5497849at2"/>
<protein>
    <submittedName>
        <fullName evidence="3">Capsular polysaccharide transport system permease protein</fullName>
    </submittedName>
</protein>
<keyword evidence="1" id="KW-0175">Coiled coil</keyword>
<dbReference type="AlphaFoldDB" id="A0A4R2M5N3"/>
<dbReference type="Proteomes" id="UP000295106">
    <property type="component" value="Unassembled WGS sequence"/>
</dbReference>
<dbReference type="EMBL" id="SLXD01000006">
    <property type="protein sequence ID" value="TCP02539.1"/>
    <property type="molecule type" value="Genomic_DNA"/>
</dbReference>
<evidence type="ECO:0000256" key="1">
    <source>
        <dbReference type="SAM" id="Coils"/>
    </source>
</evidence>
<dbReference type="InterPro" id="IPR050445">
    <property type="entry name" value="Bact_polysacc_biosynth/exp"/>
</dbReference>
<reference evidence="3 4" key="1">
    <citation type="submission" date="2019-03" db="EMBL/GenBank/DDBJ databases">
        <title>Genomic Encyclopedia of Type Strains, Phase IV (KMG-IV): sequencing the most valuable type-strain genomes for metagenomic binning, comparative biology and taxonomic classification.</title>
        <authorList>
            <person name="Goeker M."/>
        </authorList>
    </citation>
    <scope>NUCLEOTIDE SEQUENCE [LARGE SCALE GENOMIC DNA]</scope>
    <source>
        <strain evidence="3 4">DSM 1709</strain>
    </source>
</reference>
<dbReference type="PANTHER" id="PTHR32309:SF13">
    <property type="entry name" value="FERRIC ENTEROBACTIN TRANSPORT PROTEIN FEPE"/>
    <property type="match status" value="1"/>
</dbReference>
<feature type="transmembrane region" description="Helical" evidence="2">
    <location>
        <begin position="12"/>
        <end position="32"/>
    </location>
</feature>
<dbReference type="RefSeq" id="WP_132647084.1">
    <property type="nucleotide sequence ID" value="NZ_CP181386.1"/>
</dbReference>
<dbReference type="GO" id="GO:0005886">
    <property type="term" value="C:plasma membrane"/>
    <property type="evidence" value="ECO:0007669"/>
    <property type="project" value="TreeGrafter"/>
</dbReference>
<proteinExistence type="predicted"/>
<keyword evidence="2" id="KW-0812">Transmembrane</keyword>
<evidence type="ECO:0000256" key="2">
    <source>
        <dbReference type="SAM" id="Phobius"/>
    </source>
</evidence>
<comment type="caution">
    <text evidence="3">The sequence shown here is derived from an EMBL/GenBank/DDBJ whole genome shotgun (WGS) entry which is preliminary data.</text>
</comment>
<sequence>MNRLLLLTPRTLKIAIVAVPFLLFALYFAIFASDRYVSESVVTVRQAGSNASSAIPGAALLLAGINPPAHEDTMHLREFVHSQALALQLDQKLKLREHFGRVRLDPMHRLPSDATIEDYVRYFRDHVEVQYDERSALLKVRTQGLDPEFSQRFNAAVLEASERFVNETSHRIAREQLQFAETELQLAGRRVQDAANAVLSFQSKNKLLDPTVQAQATGALTVELEGMRARLEAELGGLRGFLNEDAYQVQALKSRIDALDRQIDAERKRATDADSKGPRLNKQALDFQALQLQAEFARDAYKLALAAVENARIDATRKIKSLVVIEPPSRPQTAEYPNVGYDLATVLAASILLYAIARLVLATIREHHD</sequence>
<evidence type="ECO:0000313" key="4">
    <source>
        <dbReference type="Proteomes" id="UP000295106"/>
    </source>
</evidence>
<dbReference type="GO" id="GO:0004713">
    <property type="term" value="F:protein tyrosine kinase activity"/>
    <property type="evidence" value="ECO:0007669"/>
    <property type="project" value="TreeGrafter"/>
</dbReference>
<keyword evidence="2" id="KW-1133">Transmembrane helix</keyword>
<dbReference type="PANTHER" id="PTHR32309">
    <property type="entry name" value="TYROSINE-PROTEIN KINASE"/>
    <property type="match status" value="1"/>
</dbReference>
<accession>A0A4R2M5N3</accession>
<organism evidence="3 4">
    <name type="scientific">Rubrivivax gelatinosus</name>
    <name type="common">Rhodocyclus gelatinosus</name>
    <name type="synonym">Rhodopseudomonas gelatinosa</name>
    <dbReference type="NCBI Taxonomy" id="28068"/>
    <lineage>
        <taxon>Bacteria</taxon>
        <taxon>Pseudomonadati</taxon>
        <taxon>Pseudomonadota</taxon>
        <taxon>Betaproteobacteria</taxon>
        <taxon>Burkholderiales</taxon>
        <taxon>Sphaerotilaceae</taxon>
        <taxon>Rubrivivax</taxon>
    </lineage>
</organism>
<gene>
    <name evidence="3" type="ORF">EV684_106101</name>
</gene>
<feature type="transmembrane region" description="Helical" evidence="2">
    <location>
        <begin position="339"/>
        <end position="361"/>
    </location>
</feature>
<evidence type="ECO:0000313" key="3">
    <source>
        <dbReference type="EMBL" id="TCP02539.1"/>
    </source>
</evidence>
<keyword evidence="2" id="KW-0472">Membrane</keyword>